<dbReference type="RefSeq" id="WP_052619036.1">
    <property type="nucleotide sequence ID" value="NZ_CSWP01000009.1"/>
</dbReference>
<feature type="compositionally biased region" description="Basic and acidic residues" evidence="1">
    <location>
        <begin position="96"/>
        <end position="106"/>
    </location>
</feature>
<dbReference type="EMBL" id="CSWP01000009">
    <property type="protein sequence ID" value="CPV66433.1"/>
    <property type="molecule type" value="Genomic_DNA"/>
</dbReference>
<accession>A0A0U0ZR11</accession>
<sequence>MAAPSLSDKQMFALDLLACELQTEHGPRAGFGPWRSLSSIAAGTRNALVRKGLAEKHPSSPGGEFDPITAWQYRLTEAGRVAVEQIPLGLRQQWRQAREDRSSRARQERRRYHPN</sequence>
<reference evidence="2 3" key="1">
    <citation type="submission" date="2015-03" db="EMBL/GenBank/DDBJ databases">
        <authorList>
            <person name="Murphy D."/>
        </authorList>
    </citation>
    <scope>NUCLEOTIDE SEQUENCE [LARGE SCALE GENOMIC DNA]</scope>
    <source>
        <strain evidence="2 3">PAP088</strain>
    </source>
</reference>
<proteinExistence type="predicted"/>
<evidence type="ECO:0000313" key="3">
    <source>
        <dbReference type="Proteomes" id="UP000045782"/>
    </source>
</evidence>
<feature type="region of interest" description="Disordered" evidence="1">
    <location>
        <begin position="93"/>
        <end position="115"/>
    </location>
</feature>
<evidence type="ECO:0008006" key="4">
    <source>
        <dbReference type="Google" id="ProtNLM"/>
    </source>
</evidence>
<protein>
    <recommendedName>
        <fullName evidence="4">MarR family transcriptional regulator</fullName>
    </recommendedName>
</protein>
<organism evidence="2 3">
    <name type="scientific">Mycobacteroides abscessus</name>
    <dbReference type="NCBI Taxonomy" id="36809"/>
    <lineage>
        <taxon>Bacteria</taxon>
        <taxon>Bacillati</taxon>
        <taxon>Actinomycetota</taxon>
        <taxon>Actinomycetes</taxon>
        <taxon>Mycobacteriales</taxon>
        <taxon>Mycobacteriaceae</taxon>
        <taxon>Mycobacteroides</taxon>
    </lineage>
</organism>
<evidence type="ECO:0000256" key="1">
    <source>
        <dbReference type="SAM" id="MobiDB-lite"/>
    </source>
</evidence>
<dbReference type="Proteomes" id="UP000045782">
    <property type="component" value="Unassembled WGS sequence"/>
</dbReference>
<dbReference type="AlphaFoldDB" id="A0A0U0ZR11"/>
<name>A0A0U0ZR11_9MYCO</name>
<evidence type="ECO:0000313" key="2">
    <source>
        <dbReference type="EMBL" id="CPV66433.1"/>
    </source>
</evidence>
<gene>
    <name evidence="2" type="ORF">ERS075579_04000</name>
</gene>